<evidence type="ECO:0000256" key="2">
    <source>
        <dbReference type="ARBA" id="ARBA00022490"/>
    </source>
</evidence>
<keyword evidence="3 11" id="KW-0285">Flavoprotein</keyword>
<comment type="similarity">
    <text evidence="11">Belongs to the IPP isomerase type 2 family.</text>
</comment>
<keyword evidence="9 11" id="KW-0413">Isomerase</keyword>
<comment type="caution">
    <text evidence="13">The sequence shown here is derived from an EMBL/GenBank/DDBJ whole genome shotgun (WGS) entry which is preliminary data.</text>
</comment>
<evidence type="ECO:0000256" key="1">
    <source>
        <dbReference type="ARBA" id="ARBA00001917"/>
    </source>
</evidence>
<comment type="catalytic activity">
    <reaction evidence="11">
        <text>isopentenyl diphosphate = dimethylallyl diphosphate</text>
        <dbReference type="Rhea" id="RHEA:23284"/>
        <dbReference type="ChEBI" id="CHEBI:57623"/>
        <dbReference type="ChEBI" id="CHEBI:128769"/>
        <dbReference type="EC" id="5.3.3.2"/>
    </reaction>
</comment>
<comment type="cofactor">
    <cofactor evidence="11">
        <name>NADPH</name>
        <dbReference type="ChEBI" id="CHEBI:57783"/>
    </cofactor>
</comment>
<dbReference type="RefSeq" id="WP_102189483.1">
    <property type="nucleotide sequence ID" value="NZ_PNGT01000002.1"/>
</dbReference>
<feature type="binding site" evidence="11">
    <location>
        <position position="170"/>
    </location>
    <ligand>
        <name>FMN</name>
        <dbReference type="ChEBI" id="CHEBI:58210"/>
    </ligand>
</feature>
<accession>A0A2N6SFM2</accession>
<dbReference type="InterPro" id="IPR013785">
    <property type="entry name" value="Aldolase_TIM"/>
</dbReference>
<keyword evidence="7 11" id="KW-0521">NADP</keyword>
<dbReference type="PANTHER" id="PTHR43665">
    <property type="entry name" value="ISOPENTENYL-DIPHOSPHATE DELTA-ISOMERASE"/>
    <property type="match status" value="1"/>
</dbReference>
<evidence type="ECO:0000256" key="5">
    <source>
        <dbReference type="ARBA" id="ARBA00022723"/>
    </source>
</evidence>
<dbReference type="InterPro" id="IPR011179">
    <property type="entry name" value="IPdP_isomerase"/>
</dbReference>
<dbReference type="SUPFAM" id="SSF51395">
    <property type="entry name" value="FMN-linked oxidoreductases"/>
    <property type="match status" value="1"/>
</dbReference>
<dbReference type="GO" id="GO:0070402">
    <property type="term" value="F:NADPH binding"/>
    <property type="evidence" value="ECO:0007669"/>
    <property type="project" value="UniProtKB-UniRule"/>
</dbReference>
<feature type="binding site" evidence="11">
    <location>
        <position position="139"/>
    </location>
    <ligand>
        <name>Mg(2+)</name>
        <dbReference type="ChEBI" id="CHEBI:18420"/>
    </ligand>
</feature>
<evidence type="ECO:0000256" key="7">
    <source>
        <dbReference type="ARBA" id="ARBA00022857"/>
    </source>
</evidence>
<feature type="binding site" evidence="11">
    <location>
        <position position="200"/>
    </location>
    <ligand>
        <name>FMN</name>
        <dbReference type="ChEBI" id="CHEBI:58210"/>
    </ligand>
</feature>
<feature type="binding site" evidence="11">
    <location>
        <begin position="245"/>
        <end position="247"/>
    </location>
    <ligand>
        <name>FMN</name>
        <dbReference type="ChEBI" id="CHEBI:58210"/>
    </ligand>
</feature>
<name>A0A2N6SFM2_9BACL</name>
<keyword evidence="4 11" id="KW-0288">FMN</keyword>
<comment type="caution">
    <text evidence="11">Lacks conserved residue(s) required for the propagation of feature annotation.</text>
</comment>
<evidence type="ECO:0000256" key="4">
    <source>
        <dbReference type="ARBA" id="ARBA00022643"/>
    </source>
</evidence>
<dbReference type="STRING" id="84135.GCA_001052115_01496"/>
<feature type="binding site" evidence="11">
    <location>
        <begin position="57"/>
        <end position="59"/>
    </location>
    <ligand>
        <name>FMN</name>
        <dbReference type="ChEBI" id="CHEBI:58210"/>
    </ligand>
</feature>
<dbReference type="GO" id="GO:0010181">
    <property type="term" value="F:FMN binding"/>
    <property type="evidence" value="ECO:0007669"/>
    <property type="project" value="UniProtKB-UniRule"/>
</dbReference>
<keyword evidence="2 11" id="KW-0963">Cytoplasm</keyword>
<evidence type="ECO:0000256" key="11">
    <source>
        <dbReference type="HAMAP-Rule" id="MF_00354"/>
    </source>
</evidence>
<comment type="cofactor">
    <cofactor evidence="11">
        <name>Mg(2+)</name>
        <dbReference type="ChEBI" id="CHEBI:18420"/>
    </cofactor>
</comment>
<dbReference type="AlphaFoldDB" id="A0A2N6SFM2"/>
<sequence length="317" mass="35343">MRKKDHIRLALADKTTLTSLDAYAIDYNSVPRFGLDNLDTSTTICNKKWQFPFFINAITAGGEECNKINQDFMEVSEACGIEFFPGSYSPALKDKNDEAAYPKGYSINLGLDKDPNLILDAIEKTKAQYIQLHTNPLQEIVMPEGDHNFESWLSTLTEVSKKSPIPVILKETGFGMNEETIKLAINLNLAAVDVSGMGGTNFARIENGRREDKSTYLENIGYTTAESLEFAAPYRDKIDIIASGGIRNPLDVVKCLALGAKAVGVSKTFLEILVNDGKEALIDEIEKWKKELKFLMILMNAKNIDELYGKIRKIDNI</sequence>
<dbReference type="GO" id="GO:0008299">
    <property type="term" value="P:isoprenoid biosynthetic process"/>
    <property type="evidence" value="ECO:0007669"/>
    <property type="project" value="UniProtKB-UniRule"/>
</dbReference>
<evidence type="ECO:0000256" key="6">
    <source>
        <dbReference type="ARBA" id="ARBA00022842"/>
    </source>
</evidence>
<comment type="function">
    <text evidence="11">Involved in the biosynthesis of isoprenoids. Catalyzes the 1,3-allylic rearrangement of the homoallylic substrate isopentenyl (IPP) to its allylic isomer, dimethylallyl diphosphate (DMAPP).</text>
</comment>
<dbReference type="NCBIfam" id="TIGR02151">
    <property type="entry name" value="IPP_isom_2"/>
    <property type="match status" value="1"/>
</dbReference>
<feature type="binding site" evidence="11">
    <location>
        <position position="195"/>
    </location>
    <ligand>
        <name>FMN</name>
        <dbReference type="ChEBI" id="CHEBI:58210"/>
    </ligand>
</feature>
<dbReference type="EMBL" id="PNGT01000002">
    <property type="protein sequence ID" value="PMC52735.1"/>
    <property type="molecule type" value="Genomic_DNA"/>
</dbReference>
<dbReference type="OrthoDB" id="9795032at2"/>
<proteinExistence type="inferred from homology"/>
<dbReference type="EC" id="5.3.3.2" evidence="11"/>
<feature type="binding site" evidence="11">
    <location>
        <begin position="2"/>
        <end position="3"/>
    </location>
    <ligand>
        <name>substrate</name>
    </ligand>
</feature>
<feature type="binding site" evidence="11">
    <location>
        <position position="108"/>
    </location>
    <ligand>
        <name>FMN</name>
        <dbReference type="ChEBI" id="CHEBI:58210"/>
    </ligand>
</feature>
<organism evidence="13 14">
    <name type="scientific">Gemella sanguinis</name>
    <dbReference type="NCBI Taxonomy" id="84135"/>
    <lineage>
        <taxon>Bacteria</taxon>
        <taxon>Bacillati</taxon>
        <taxon>Bacillota</taxon>
        <taxon>Bacilli</taxon>
        <taxon>Bacillales</taxon>
        <taxon>Gemellaceae</taxon>
        <taxon>Gemella</taxon>
    </lineage>
</organism>
<evidence type="ECO:0000256" key="3">
    <source>
        <dbReference type="ARBA" id="ARBA00022630"/>
    </source>
</evidence>
<evidence type="ECO:0000313" key="13">
    <source>
        <dbReference type="EMBL" id="PMC52735.1"/>
    </source>
</evidence>
<evidence type="ECO:0000256" key="8">
    <source>
        <dbReference type="ARBA" id="ARBA00023229"/>
    </source>
</evidence>
<dbReference type="InterPro" id="IPR000262">
    <property type="entry name" value="FMN-dep_DH"/>
</dbReference>
<keyword evidence="6 11" id="KW-0460">Magnesium</keyword>
<dbReference type="Proteomes" id="UP000235670">
    <property type="component" value="Unassembled WGS sequence"/>
</dbReference>
<dbReference type="PANTHER" id="PTHR43665:SF1">
    <property type="entry name" value="ISOPENTENYL-DIPHOSPHATE DELTA-ISOMERASE"/>
    <property type="match status" value="1"/>
</dbReference>
<keyword evidence="8 11" id="KW-0414">Isoprene biosynthesis</keyword>
<keyword evidence="5 11" id="KW-0479">Metal-binding</keyword>
<comment type="cofactor">
    <cofactor evidence="1 11">
        <name>FMN</name>
        <dbReference type="ChEBI" id="CHEBI:58210"/>
    </cofactor>
</comment>
<dbReference type="GO" id="GO:0016491">
    <property type="term" value="F:oxidoreductase activity"/>
    <property type="evidence" value="ECO:0007669"/>
    <property type="project" value="InterPro"/>
</dbReference>
<feature type="binding site" evidence="11">
    <location>
        <position position="87"/>
    </location>
    <ligand>
        <name>FMN</name>
        <dbReference type="ChEBI" id="CHEBI:58210"/>
    </ligand>
</feature>
<evidence type="ECO:0000313" key="14">
    <source>
        <dbReference type="Proteomes" id="UP000235670"/>
    </source>
</evidence>
<comment type="subunit">
    <text evidence="10 11">Homooctamer. Dimer of tetramers.</text>
</comment>
<dbReference type="HAMAP" id="MF_00354">
    <property type="entry name" value="Idi_2"/>
    <property type="match status" value="1"/>
</dbReference>
<evidence type="ECO:0000259" key="12">
    <source>
        <dbReference type="Pfam" id="PF01070"/>
    </source>
</evidence>
<dbReference type="GO" id="GO:0005737">
    <property type="term" value="C:cytoplasm"/>
    <property type="evidence" value="ECO:0007669"/>
    <property type="project" value="UniProtKB-SubCell"/>
</dbReference>
<feature type="domain" description="FMN-dependent dehydrogenase" evidence="12">
    <location>
        <begin position="151"/>
        <end position="308"/>
    </location>
</feature>
<feature type="binding site" evidence="11">
    <location>
        <begin position="266"/>
        <end position="267"/>
    </location>
    <ligand>
        <name>FMN</name>
        <dbReference type="ChEBI" id="CHEBI:58210"/>
    </ligand>
</feature>
<dbReference type="GO" id="GO:0000287">
    <property type="term" value="F:magnesium ion binding"/>
    <property type="evidence" value="ECO:0007669"/>
    <property type="project" value="UniProtKB-UniRule"/>
</dbReference>
<feature type="binding site" evidence="11">
    <location>
        <position position="138"/>
    </location>
    <ligand>
        <name>substrate</name>
    </ligand>
</feature>
<evidence type="ECO:0000256" key="10">
    <source>
        <dbReference type="ARBA" id="ARBA00025810"/>
    </source>
</evidence>
<reference evidence="13 14" key="1">
    <citation type="submission" date="2017-09" db="EMBL/GenBank/DDBJ databases">
        <title>Bacterial strain isolated from the female urinary microbiota.</title>
        <authorList>
            <person name="Thomas-White K."/>
            <person name="Kumar N."/>
            <person name="Forster S."/>
            <person name="Putonti C."/>
            <person name="Lawley T."/>
            <person name="Wolfe A.J."/>
        </authorList>
    </citation>
    <scope>NUCLEOTIDE SEQUENCE [LARGE SCALE GENOMIC DNA]</scope>
    <source>
        <strain evidence="13 14">UMB0186</strain>
    </source>
</reference>
<dbReference type="Gene3D" id="3.20.20.70">
    <property type="entry name" value="Aldolase class I"/>
    <property type="match status" value="1"/>
</dbReference>
<dbReference type="Pfam" id="PF01070">
    <property type="entry name" value="FMN_dh"/>
    <property type="match status" value="1"/>
</dbReference>
<dbReference type="GO" id="GO:0004452">
    <property type="term" value="F:isopentenyl-diphosphate delta-isomerase activity"/>
    <property type="evidence" value="ECO:0007669"/>
    <property type="project" value="UniProtKB-UniRule"/>
</dbReference>
<protein>
    <recommendedName>
        <fullName evidence="11">Isopentenyl-diphosphate delta-isomerase</fullName>
        <shortName evidence="11">IPP isomerase</shortName>
        <ecNumber evidence="11">5.3.3.2</ecNumber>
    </recommendedName>
    <alternativeName>
        <fullName evidence="11">Isopentenyl diphosphate:dimethylallyl diphosphate isomerase</fullName>
    </alternativeName>
    <alternativeName>
        <fullName evidence="11">Isopentenyl pyrophosphate isomerase</fullName>
    </alternativeName>
    <alternativeName>
        <fullName evidence="11">Type 2 isopentenyl diphosphate isomerase</fullName>
        <shortName evidence="11">IDI-2</shortName>
    </alternativeName>
</protein>
<evidence type="ECO:0000256" key="9">
    <source>
        <dbReference type="ARBA" id="ARBA00023235"/>
    </source>
</evidence>
<gene>
    <name evidence="11" type="primary">fni</name>
    <name evidence="13" type="ORF">CJ218_02265</name>
</gene>
<comment type="subcellular location">
    <subcellularLocation>
        <location evidence="11">Cytoplasm</location>
    </subcellularLocation>
</comment>